<sequence>MPPPSDIVKVAVEWPGANAQLLEIDQKFTYPSSSSARWSLPNPEYYTLRYADGPQLYITEQVSVRGSNLLMSWARVQNALDQSRQLMDRIQSHSIEARLDAMKELAKLSADVTFATEFINMEGITVLTRLVETYSAWMLAFTLTAFLELMDHGIVSWDMVSITFIKQIAGYVSQPMVDVSILQRSLAILESMVLNSQTLYQKIAEEITVGQLISHLQVSNQEIQTYAIALINALFLKAPEDKRQVCSYEMANAFAQKHLRSIILNHVIRGNRPIKTEMAHQLYVLQVLTFNLLEERMMTKMDPNDQAQRDIIFELRRIAFDAETDGNTVPGSGTEKRKAMYTKDYKMLGFTNHINPAMDFTQTPPGMLALDNMLYLAKFHQDTYIRIVLENSSREDKHECPFGRSAIELTRMLCEILQVGELPNEGRNDYHPMFFTHDRAFEELFAICIQLLNKTWKEMRATAEDFNKVMQVVREQITRALPSKPNSLDQFKSKLRSLSYSEILRLRQSERMSQDDFQSPPIVELREKIQPEILELIKQQRLNRLCEGSSFRKIGNRRRQERFWYCRLALNHKVLHYGDLEDNAQGEVTFESLQEKIPVADIKAIVTGKDCPHMKEKSALKQNKEVLELAFSILYDPDETLNFIAPNKYEYCIWIDGLNALLGKDMSSELTKSDLDTLLSMEMKLRLLDLENIQIPEAPPPIPKEPSSYDFVYHYG</sequence>
<evidence type="ECO:0000313" key="5">
    <source>
        <dbReference type="Ensembl" id="ENSMUNP00000024284.1"/>
    </source>
</evidence>
<reference evidence="5" key="3">
    <citation type="submission" date="2025-09" db="UniProtKB">
        <authorList>
            <consortium name="Ensembl"/>
        </authorList>
    </citation>
    <scope>IDENTIFICATION</scope>
</reference>
<organism evidence="5 6">
    <name type="scientific">Melopsittacus undulatus</name>
    <name type="common">Budgerigar</name>
    <name type="synonym">Psittacus undulatus</name>
    <dbReference type="NCBI Taxonomy" id="13146"/>
    <lineage>
        <taxon>Eukaryota</taxon>
        <taxon>Metazoa</taxon>
        <taxon>Chordata</taxon>
        <taxon>Craniata</taxon>
        <taxon>Vertebrata</taxon>
        <taxon>Euteleostomi</taxon>
        <taxon>Archelosauria</taxon>
        <taxon>Archosauria</taxon>
        <taxon>Dinosauria</taxon>
        <taxon>Saurischia</taxon>
        <taxon>Theropoda</taxon>
        <taxon>Coelurosauria</taxon>
        <taxon>Aves</taxon>
        <taxon>Neognathae</taxon>
        <taxon>Neoaves</taxon>
        <taxon>Telluraves</taxon>
        <taxon>Australaves</taxon>
        <taxon>Psittaciformes</taxon>
        <taxon>Psittaculidae</taxon>
        <taxon>Melopsittacus</taxon>
    </lineage>
</organism>
<dbReference type="InterPro" id="IPR016024">
    <property type="entry name" value="ARM-type_fold"/>
</dbReference>
<comment type="function">
    <text evidence="4">Involved in cytoskeletal rearrangements required for phagocytosis of apoptotic cells and cell motility. Acts in association with DOCK1 and CRK. Was initially proposed to be required in complex with DOCK1 to activate Rac Rho small GTPases. May enhance the guanine nucleotide exchange factor (GEF) activity of DOCK1.</text>
</comment>
<dbReference type="Pfam" id="PF16457">
    <property type="entry name" value="PH_12"/>
    <property type="match status" value="1"/>
</dbReference>
<dbReference type="FunFam" id="2.30.29.30:FF:000053">
    <property type="entry name" value="Engulfment and cell motility protein 1"/>
    <property type="match status" value="1"/>
</dbReference>
<keyword evidence="1" id="KW-0053">Apoptosis</keyword>
<dbReference type="InterPro" id="IPR006816">
    <property type="entry name" value="ELMO_dom"/>
</dbReference>
<dbReference type="GO" id="GO:0006915">
    <property type="term" value="P:apoptotic process"/>
    <property type="evidence" value="ECO:0007669"/>
    <property type="project" value="UniProtKB-KW"/>
</dbReference>
<dbReference type="Gene3D" id="1.25.10.10">
    <property type="entry name" value="Leucine-rich Repeat Variant"/>
    <property type="match status" value="1"/>
</dbReference>
<evidence type="ECO:0000256" key="1">
    <source>
        <dbReference type="ARBA" id="ARBA00022703"/>
    </source>
</evidence>
<dbReference type="InterPro" id="IPR011993">
    <property type="entry name" value="PH-like_dom_sf"/>
</dbReference>
<dbReference type="Pfam" id="PF11841">
    <property type="entry name" value="ELMO_ARM"/>
    <property type="match status" value="1"/>
</dbReference>
<dbReference type="InterPro" id="IPR011989">
    <property type="entry name" value="ARM-like"/>
</dbReference>
<dbReference type="InterPro" id="IPR001849">
    <property type="entry name" value="PH_domain"/>
</dbReference>
<dbReference type="CDD" id="cd13359">
    <property type="entry name" value="PH_ELMO1_CED-12"/>
    <property type="match status" value="1"/>
</dbReference>
<dbReference type="SUPFAM" id="SSF50729">
    <property type="entry name" value="PH domain-like"/>
    <property type="match status" value="1"/>
</dbReference>
<dbReference type="Proteomes" id="UP000694405">
    <property type="component" value="Chromosome 10"/>
</dbReference>
<evidence type="ECO:0000256" key="3">
    <source>
        <dbReference type="ARBA" id="ARBA00023036"/>
    </source>
</evidence>
<name>A0A8V5GIJ7_MELUD</name>
<gene>
    <name evidence="5" type="primary">LOC101880560</name>
</gene>
<protein>
    <submittedName>
        <fullName evidence="5">Uncharacterized protein</fullName>
    </submittedName>
</protein>
<evidence type="ECO:0000256" key="2">
    <source>
        <dbReference type="ARBA" id="ARBA00022907"/>
    </source>
</evidence>
<dbReference type="Gene3D" id="6.10.250.810">
    <property type="match status" value="1"/>
</dbReference>
<dbReference type="GO" id="GO:0017124">
    <property type="term" value="F:SH3 domain binding"/>
    <property type="evidence" value="ECO:0007669"/>
    <property type="project" value="UniProtKB-KW"/>
</dbReference>
<dbReference type="InterPro" id="IPR024574">
    <property type="entry name" value="ELMO_ARM"/>
</dbReference>
<keyword evidence="3" id="KW-0729">SH3-binding</keyword>
<accession>A0A8V5GIJ7</accession>
<dbReference type="GO" id="GO:0006909">
    <property type="term" value="P:phagocytosis"/>
    <property type="evidence" value="ECO:0007669"/>
    <property type="project" value="UniProtKB-KW"/>
</dbReference>
<dbReference type="Ensembl" id="ENSMUNT00000028289.1">
    <property type="protein sequence ID" value="ENSMUNP00000024284.1"/>
    <property type="gene ID" value="ENSMUNG00000002518.2"/>
</dbReference>
<dbReference type="PROSITE" id="PS51335">
    <property type="entry name" value="ELMO"/>
    <property type="match status" value="1"/>
</dbReference>
<dbReference type="Gene3D" id="2.30.29.30">
    <property type="entry name" value="Pleckstrin-homology domain (PH domain)/Phosphotyrosine-binding domain (PTB)"/>
    <property type="match status" value="1"/>
</dbReference>
<dbReference type="PANTHER" id="PTHR12771:SF8">
    <property type="entry name" value="ENGULFMENT AND CELL MOTILITY PROTEIN 2"/>
    <property type="match status" value="1"/>
</dbReference>
<evidence type="ECO:0000313" key="6">
    <source>
        <dbReference type="Proteomes" id="UP000694405"/>
    </source>
</evidence>
<proteinExistence type="predicted"/>
<dbReference type="GO" id="GO:0048870">
    <property type="term" value="P:cell motility"/>
    <property type="evidence" value="ECO:0007669"/>
    <property type="project" value="TreeGrafter"/>
</dbReference>
<reference evidence="5" key="2">
    <citation type="submission" date="2025-08" db="UniProtKB">
        <authorList>
            <consortium name="Ensembl"/>
        </authorList>
    </citation>
    <scope>IDENTIFICATION</scope>
</reference>
<keyword evidence="6" id="KW-1185">Reference proteome</keyword>
<keyword evidence="2" id="KW-0581">Phagocytosis</keyword>
<reference evidence="5" key="1">
    <citation type="submission" date="2020-03" db="EMBL/GenBank/DDBJ databases">
        <title>Melopsittacus undulatus (budgerigar) genome, bMelUnd1, maternal haplotype with Z.</title>
        <authorList>
            <person name="Gedman G."/>
            <person name="Mountcastle J."/>
            <person name="Haase B."/>
            <person name="Formenti G."/>
            <person name="Wright T."/>
            <person name="Apodaca J."/>
            <person name="Pelan S."/>
            <person name="Chow W."/>
            <person name="Rhie A."/>
            <person name="Howe K."/>
            <person name="Fedrigo O."/>
            <person name="Jarvis E.D."/>
        </authorList>
    </citation>
    <scope>NUCLEOTIDE SEQUENCE [LARGE SCALE GENOMIC DNA]</scope>
</reference>
<dbReference type="Pfam" id="PF04727">
    <property type="entry name" value="ELMO_CED12"/>
    <property type="match status" value="1"/>
</dbReference>
<dbReference type="InterPro" id="IPR050868">
    <property type="entry name" value="ELMO_domain-containing"/>
</dbReference>
<evidence type="ECO:0000256" key="4">
    <source>
        <dbReference type="ARBA" id="ARBA00024863"/>
    </source>
</evidence>
<dbReference type="AlphaFoldDB" id="A0A8V5GIJ7"/>
<dbReference type="PANTHER" id="PTHR12771">
    <property type="entry name" value="ENGULFMENT AND CELL MOTILITY"/>
    <property type="match status" value="1"/>
</dbReference>
<dbReference type="GO" id="GO:0007015">
    <property type="term" value="P:actin filament organization"/>
    <property type="evidence" value="ECO:0007669"/>
    <property type="project" value="TreeGrafter"/>
</dbReference>
<dbReference type="SUPFAM" id="SSF48371">
    <property type="entry name" value="ARM repeat"/>
    <property type="match status" value="1"/>
</dbReference>